<evidence type="ECO:0000313" key="2">
    <source>
        <dbReference type="EMBL" id="KAF4140233.1"/>
    </source>
</evidence>
<evidence type="ECO:0000256" key="1">
    <source>
        <dbReference type="SAM" id="MobiDB-lite"/>
    </source>
</evidence>
<feature type="region of interest" description="Disordered" evidence="1">
    <location>
        <begin position="1"/>
        <end position="29"/>
    </location>
</feature>
<comment type="caution">
    <text evidence="2">The sequence shown here is derived from an EMBL/GenBank/DDBJ whole genome shotgun (WGS) entry which is preliminary data.</text>
</comment>
<feature type="compositionally biased region" description="Polar residues" evidence="1">
    <location>
        <begin position="9"/>
        <end position="20"/>
    </location>
</feature>
<dbReference type="EMBL" id="JAACNO010001482">
    <property type="protein sequence ID" value="KAF4140233.1"/>
    <property type="molecule type" value="Genomic_DNA"/>
</dbReference>
<sequence>MREARPNVDSETTLSTSDTRGPQGDARQARRCLAGWKRRRRTAIRRMRGSNRVGEEVPQAASQQSLKKTVDVDGELHQGVKV</sequence>
<feature type="compositionally biased region" description="Basic and acidic residues" evidence="1">
    <location>
        <begin position="68"/>
        <end position="82"/>
    </location>
</feature>
<feature type="region of interest" description="Disordered" evidence="1">
    <location>
        <begin position="47"/>
        <end position="82"/>
    </location>
</feature>
<organism evidence="2 3">
    <name type="scientific">Phytophthora infestans</name>
    <name type="common">Potato late blight agent</name>
    <name type="synonym">Botrytis infestans</name>
    <dbReference type="NCBI Taxonomy" id="4787"/>
    <lineage>
        <taxon>Eukaryota</taxon>
        <taxon>Sar</taxon>
        <taxon>Stramenopiles</taxon>
        <taxon>Oomycota</taxon>
        <taxon>Peronosporomycetes</taxon>
        <taxon>Peronosporales</taxon>
        <taxon>Peronosporaceae</taxon>
        <taxon>Phytophthora</taxon>
    </lineage>
</organism>
<dbReference type="Proteomes" id="UP000704712">
    <property type="component" value="Unassembled WGS sequence"/>
</dbReference>
<reference evidence="2" key="1">
    <citation type="submission" date="2020-03" db="EMBL/GenBank/DDBJ databases">
        <title>Hybrid Assembly of Korean Phytophthora infestans isolates.</title>
        <authorList>
            <person name="Prokchorchik M."/>
            <person name="Lee Y."/>
            <person name="Seo J."/>
            <person name="Cho J.-H."/>
            <person name="Park Y.-E."/>
            <person name="Jang D.-C."/>
            <person name="Im J.-S."/>
            <person name="Choi J.-G."/>
            <person name="Park H.-J."/>
            <person name="Lee G.-B."/>
            <person name="Lee Y.-G."/>
            <person name="Hong S.-Y."/>
            <person name="Cho K."/>
            <person name="Sohn K.H."/>
        </authorList>
    </citation>
    <scope>NUCLEOTIDE SEQUENCE</scope>
    <source>
        <strain evidence="2">KR_2_A2</strain>
    </source>
</reference>
<gene>
    <name evidence="2" type="ORF">GN958_ATG10585</name>
</gene>
<accession>A0A8S9UI87</accession>
<evidence type="ECO:0000313" key="3">
    <source>
        <dbReference type="Proteomes" id="UP000704712"/>
    </source>
</evidence>
<proteinExistence type="predicted"/>
<protein>
    <submittedName>
        <fullName evidence="2">Uncharacterized protein</fullName>
    </submittedName>
</protein>
<dbReference type="AlphaFoldDB" id="A0A8S9UI87"/>
<name>A0A8S9UI87_PHYIN</name>